<dbReference type="PANTHER" id="PTHR43285:SF4">
    <property type="entry name" value="TRANSFERASE"/>
    <property type="match status" value="1"/>
</dbReference>
<dbReference type="PANTHER" id="PTHR43285">
    <property type="entry name" value="ANTHRANILATE PHOSPHORIBOSYLTRANSFERASE"/>
    <property type="match status" value="1"/>
</dbReference>
<evidence type="ECO:0000313" key="4">
    <source>
        <dbReference type="EMBL" id="EXI84035.1"/>
    </source>
</evidence>
<gene>
    <name evidence="4" type="ORF">AW11_03984</name>
</gene>
<dbReference type="InterPro" id="IPR017459">
    <property type="entry name" value="Glycosyl_Trfase_fam3_N_dom"/>
</dbReference>
<evidence type="ECO:0000256" key="2">
    <source>
        <dbReference type="ARBA" id="ARBA00022679"/>
    </source>
</evidence>
<sequence>MAKSEEMEGIDLAAVIREIGRGAAGARDMPCGAAEQLYGAILDGQVPDLELGAIAIALRMKTETVDEMAGFLAAANARLPGLGRPPGQLRPVVIPTYNGARRSANLTPLLALLVQRFGVPVLVHGLADDYGRVTSEQIFAEFGLPACASLAQAQLAIDEFGLAYVPLPLLSPGLDRQLALRSRLGLRNSAHSLVKMLDPFHGEALLLAAATHPDYITSMRAVLTATGAHALLLRGSEGEPFANPKRRPQIEHLHDGACDVLFEAERDSLRVLPQLPATCDAGSTVAWMHRVLAGEASLPLPIANQLACCLYACGRASDFNQAKALVAVECSGLAVA</sequence>
<dbReference type="Pfam" id="PF02885">
    <property type="entry name" value="Glycos_trans_3N"/>
    <property type="match status" value="1"/>
</dbReference>
<dbReference type="Proteomes" id="UP000022141">
    <property type="component" value="Unassembled WGS sequence"/>
</dbReference>
<dbReference type="PATRIC" id="fig|1454004.3.peg.4086"/>
<reference evidence="4" key="1">
    <citation type="submission" date="2014-02" db="EMBL/GenBank/DDBJ databases">
        <title>Expanding our view of genomic diversity in Candidatus Accumulibacter clades.</title>
        <authorList>
            <person name="Skennerton C.T."/>
            <person name="Barr J.J."/>
            <person name="Slater F.R."/>
            <person name="Bond P.L."/>
            <person name="Tyson G.W."/>
        </authorList>
    </citation>
    <scope>NUCLEOTIDE SEQUENCE [LARGE SCALE GENOMIC DNA]</scope>
</reference>
<dbReference type="EMBL" id="JEMY01000076">
    <property type="protein sequence ID" value="EXI84035.1"/>
    <property type="molecule type" value="Genomic_DNA"/>
</dbReference>
<dbReference type="Gene3D" id="3.40.1030.10">
    <property type="entry name" value="Nucleoside phosphorylase/phosphoribosyltransferase catalytic domain"/>
    <property type="match status" value="1"/>
</dbReference>
<proteinExistence type="predicted"/>
<dbReference type="GO" id="GO:0004048">
    <property type="term" value="F:anthranilate phosphoribosyltransferase activity"/>
    <property type="evidence" value="ECO:0007669"/>
    <property type="project" value="InterPro"/>
</dbReference>
<dbReference type="InterPro" id="IPR005940">
    <property type="entry name" value="Anthranilate_Pribosyl_Tfrase"/>
</dbReference>
<dbReference type="InterPro" id="IPR035902">
    <property type="entry name" value="Nuc_phospho_transferase"/>
</dbReference>
<keyword evidence="1" id="KW-0328">Glycosyltransferase</keyword>
<organism evidence="4 5">
    <name type="scientific">Accumulibacter regalis</name>
    <dbReference type="NCBI Taxonomy" id="522306"/>
    <lineage>
        <taxon>Bacteria</taxon>
        <taxon>Pseudomonadati</taxon>
        <taxon>Pseudomonadota</taxon>
        <taxon>Betaproteobacteria</taxon>
        <taxon>Candidatus Accumulibacter</taxon>
    </lineage>
</organism>
<evidence type="ECO:0000259" key="3">
    <source>
        <dbReference type="Pfam" id="PF02885"/>
    </source>
</evidence>
<protein>
    <submittedName>
        <fullName evidence="4">Glycosyl transferase family protein</fullName>
    </submittedName>
</protein>
<dbReference type="STRING" id="1454004.AW11_03984"/>
<dbReference type="eggNOG" id="COG0547">
    <property type="taxonomic scope" value="Bacteria"/>
</dbReference>
<dbReference type="Gene3D" id="1.20.970.10">
    <property type="entry name" value="Transferase, Pyrimidine Nucleoside Phosphorylase, Chain C"/>
    <property type="match status" value="1"/>
</dbReference>
<accession>A0A011Q4I8</accession>
<dbReference type="NCBIfam" id="NF006005">
    <property type="entry name" value="PRK08136.1"/>
    <property type="match status" value="1"/>
</dbReference>
<dbReference type="SUPFAM" id="SSF47648">
    <property type="entry name" value="Nucleoside phosphorylase/phosphoribosyltransferase N-terminal domain"/>
    <property type="match status" value="1"/>
</dbReference>
<dbReference type="SUPFAM" id="SSF52418">
    <property type="entry name" value="Nucleoside phosphorylase/phosphoribosyltransferase catalytic domain"/>
    <property type="match status" value="1"/>
</dbReference>
<dbReference type="GO" id="GO:0005829">
    <property type="term" value="C:cytosol"/>
    <property type="evidence" value="ECO:0007669"/>
    <property type="project" value="TreeGrafter"/>
</dbReference>
<keyword evidence="2 4" id="KW-0808">Transferase</keyword>
<feature type="domain" description="Glycosyl transferase family 3 N-terminal" evidence="3">
    <location>
        <begin position="32"/>
        <end position="74"/>
    </location>
</feature>
<dbReference type="InterPro" id="IPR036320">
    <property type="entry name" value="Glycosyl_Trfase_fam3_N_dom_sf"/>
</dbReference>
<dbReference type="AlphaFoldDB" id="A0A011Q4I8"/>
<evidence type="ECO:0000313" key="5">
    <source>
        <dbReference type="Proteomes" id="UP000022141"/>
    </source>
</evidence>
<name>A0A011Q4I8_ACCRE</name>
<evidence type="ECO:0000256" key="1">
    <source>
        <dbReference type="ARBA" id="ARBA00022676"/>
    </source>
</evidence>
<keyword evidence="5" id="KW-1185">Reference proteome</keyword>
<dbReference type="GO" id="GO:0000162">
    <property type="term" value="P:L-tryptophan biosynthetic process"/>
    <property type="evidence" value="ECO:0007669"/>
    <property type="project" value="InterPro"/>
</dbReference>
<comment type="caution">
    <text evidence="4">The sequence shown here is derived from an EMBL/GenBank/DDBJ whole genome shotgun (WGS) entry which is preliminary data.</text>
</comment>